<dbReference type="Ensembl" id="ENSLBET00000006758.1">
    <property type="protein sequence ID" value="ENSLBEP00000006434.1"/>
    <property type="gene ID" value="ENSLBEG00000004963.1"/>
</dbReference>
<dbReference type="InterPro" id="IPR026703">
    <property type="entry name" value="ERICH2"/>
</dbReference>
<evidence type="ECO:0000313" key="2">
    <source>
        <dbReference type="Ensembl" id="ENSLBEP00000006434.1"/>
    </source>
</evidence>
<dbReference type="InParanoid" id="A0A3Q3EGV2"/>
<reference evidence="2" key="1">
    <citation type="submission" date="2025-08" db="UniProtKB">
        <authorList>
            <consortium name="Ensembl"/>
        </authorList>
    </citation>
    <scope>IDENTIFICATION</scope>
</reference>
<proteinExistence type="predicted"/>
<dbReference type="GeneTree" id="ENSGT00390000017846"/>
<keyword evidence="3" id="KW-1185">Reference proteome</keyword>
<name>A0A3Q3EGV2_9LABR</name>
<sequence>MLNEDGRRRHDVRPEVKHHQANEGEEGDEDEDIKVPVELKMEFLRAVIKRDLKLACKLCQMILIYEPENPEASNFLPLIKKKLLEEQEAKQSSEEDDDDDDDSDDSGSDEELSHSSSGSSPSDDDDDDSEEKQVHRHKRCPSENDT</sequence>
<organism evidence="2 3">
    <name type="scientific">Labrus bergylta</name>
    <name type="common">ballan wrasse</name>
    <dbReference type="NCBI Taxonomy" id="56723"/>
    <lineage>
        <taxon>Eukaryota</taxon>
        <taxon>Metazoa</taxon>
        <taxon>Chordata</taxon>
        <taxon>Craniata</taxon>
        <taxon>Vertebrata</taxon>
        <taxon>Euteleostomi</taxon>
        <taxon>Actinopterygii</taxon>
        <taxon>Neopterygii</taxon>
        <taxon>Teleostei</taxon>
        <taxon>Neoteleostei</taxon>
        <taxon>Acanthomorphata</taxon>
        <taxon>Eupercaria</taxon>
        <taxon>Labriformes</taxon>
        <taxon>Labridae</taxon>
        <taxon>Labrus</taxon>
    </lineage>
</organism>
<feature type="region of interest" description="Disordered" evidence="1">
    <location>
        <begin position="86"/>
        <end position="146"/>
    </location>
</feature>
<evidence type="ECO:0000256" key="1">
    <source>
        <dbReference type="SAM" id="MobiDB-lite"/>
    </source>
</evidence>
<accession>A0A3Q3EGV2</accession>
<dbReference type="PANTHER" id="PTHR21520">
    <property type="entry name" value="GLUTAMATE-RICH PROTEIN 2"/>
    <property type="match status" value="1"/>
</dbReference>
<protein>
    <submittedName>
        <fullName evidence="2">Glutamate rich 2</fullName>
    </submittedName>
</protein>
<reference evidence="2" key="2">
    <citation type="submission" date="2025-09" db="UniProtKB">
        <authorList>
            <consortium name="Ensembl"/>
        </authorList>
    </citation>
    <scope>IDENTIFICATION</scope>
</reference>
<feature type="compositionally biased region" description="Basic and acidic residues" evidence="1">
    <location>
        <begin position="1"/>
        <end position="22"/>
    </location>
</feature>
<feature type="region of interest" description="Disordered" evidence="1">
    <location>
        <begin position="1"/>
        <end position="31"/>
    </location>
</feature>
<dbReference type="STRING" id="56723.ENSLBEP00000006434"/>
<feature type="compositionally biased region" description="Acidic residues" evidence="1">
    <location>
        <begin position="94"/>
        <end position="110"/>
    </location>
</feature>
<evidence type="ECO:0000313" key="3">
    <source>
        <dbReference type="Proteomes" id="UP000261660"/>
    </source>
</evidence>
<dbReference type="PANTHER" id="PTHR21520:SF2">
    <property type="entry name" value="GLUTAMATE-RICH PROTEIN 2"/>
    <property type="match status" value="1"/>
</dbReference>
<dbReference type="AlphaFoldDB" id="A0A3Q3EGV2"/>
<dbReference type="Proteomes" id="UP000261660">
    <property type="component" value="Unplaced"/>
</dbReference>